<sequence length="152" mass="16585">MGKPSDHGVTWSPFAAAAPAPLVGLDHLAGQYGTIRLESLPGDNEAEFVEAAEGSQVGAGERISAPADGSVVHVEVFRAECVGALILGRPRPLSGHRRAGPPRDVRYTLIWEEPPNLPESESTAVRNYLMRIFYNEDARMHMHTHTHTPWTP</sequence>
<evidence type="ECO:0000313" key="2">
    <source>
        <dbReference type="Proteomes" id="UP000000936"/>
    </source>
</evidence>
<proteinExistence type="predicted"/>
<dbReference type="KEGG" id="pfr:PFREUD_16700"/>
<protein>
    <submittedName>
        <fullName evidence="1">Uncharacterized protein</fullName>
    </submittedName>
</protein>
<gene>
    <name evidence="1" type="ordered locus">PFREUD_16700</name>
</gene>
<accession>D7GF63</accession>
<dbReference type="eggNOG" id="ENOG5033UGZ">
    <property type="taxonomic scope" value="Bacteria"/>
</dbReference>
<dbReference type="HOGENOM" id="CLU_1720730_0_0_11"/>
<dbReference type="Proteomes" id="UP000000936">
    <property type="component" value="Chromosome"/>
</dbReference>
<name>D7GF63_PROFC</name>
<organism evidence="1 2">
    <name type="scientific">Propionibacterium freudenreichii subsp. shermanii (strain ATCC 9614 / DSM 4902 / CIP 103027 / NCIMB 8099 / CIRM-BIA1)</name>
    <dbReference type="NCBI Taxonomy" id="754252"/>
    <lineage>
        <taxon>Bacteria</taxon>
        <taxon>Bacillati</taxon>
        <taxon>Actinomycetota</taxon>
        <taxon>Actinomycetes</taxon>
        <taxon>Propionibacteriales</taxon>
        <taxon>Propionibacteriaceae</taxon>
        <taxon>Propionibacterium</taxon>
    </lineage>
</organism>
<evidence type="ECO:0000313" key="1">
    <source>
        <dbReference type="EMBL" id="CBL57174.1"/>
    </source>
</evidence>
<dbReference type="EMBL" id="FN806773">
    <property type="protein sequence ID" value="CBL57174.1"/>
    <property type="molecule type" value="Genomic_DNA"/>
</dbReference>
<reference evidence="1 2" key="1">
    <citation type="journal article" date="2010" name="PLoS ONE">
        <title>The complete genome of Propionibacterium freudenreichii CIRM-BIA1, a hardy actinobacterium with food and probiotic applications.</title>
        <authorList>
            <person name="Falentin H."/>
            <person name="Deutsch S.M."/>
            <person name="Jan G."/>
            <person name="Loux V."/>
            <person name="Thierry A."/>
            <person name="Parayre S."/>
            <person name="Maillard M.B."/>
            <person name="Dherbecourt J."/>
            <person name="Cousin F.J."/>
            <person name="Jardin J."/>
            <person name="Siguier P."/>
            <person name="Couloux A."/>
            <person name="Barbe V."/>
            <person name="Vacherie B."/>
            <person name="Wincker P."/>
            <person name="Gibrat J.F."/>
            <person name="Gaillardin C."/>
            <person name="Lortal S."/>
        </authorList>
    </citation>
    <scope>NUCLEOTIDE SEQUENCE [LARGE SCALE GENOMIC DNA]</scope>
    <source>
        <strain evidence="2">ATCC 9614 / DSM 4902 / CIP 103027 / NCIMB 8099 / CIRM-BIA1</strain>
    </source>
</reference>
<dbReference type="STRING" id="754252.PFREUD_16700"/>
<dbReference type="AlphaFoldDB" id="D7GF63"/>
<keyword evidence="2" id="KW-1185">Reference proteome</keyword>